<dbReference type="GO" id="GO:0031201">
    <property type="term" value="C:SNARE complex"/>
    <property type="evidence" value="ECO:0007669"/>
    <property type="project" value="EnsemblFungi"/>
</dbReference>
<protein>
    <recommendedName>
        <fullName evidence="11">t-SNARE coiled-coil homology domain-containing protein</fullName>
    </recommendedName>
</protein>
<keyword evidence="6 10" id="KW-1133">Transmembrane helix</keyword>
<organism evidence="12 13">
    <name type="scientific">Eremothecium cymbalariae (strain CBS 270.75 / DBVPG 7215 / KCTC 17166 / NRRL Y-17582)</name>
    <name type="common">Yeast</name>
    <dbReference type="NCBI Taxonomy" id="931890"/>
    <lineage>
        <taxon>Eukaryota</taxon>
        <taxon>Fungi</taxon>
        <taxon>Dikarya</taxon>
        <taxon>Ascomycota</taxon>
        <taxon>Saccharomycotina</taxon>
        <taxon>Saccharomycetes</taxon>
        <taxon>Saccharomycetales</taxon>
        <taxon>Saccharomycetaceae</taxon>
        <taxon>Eremothecium</taxon>
    </lineage>
</organism>
<dbReference type="Proteomes" id="UP000006790">
    <property type="component" value="Chromosome 4"/>
</dbReference>
<dbReference type="FunCoup" id="G8JSW9">
    <property type="interactions" value="277"/>
</dbReference>
<keyword evidence="4 10" id="KW-0812">Transmembrane</keyword>
<dbReference type="KEGG" id="erc:Ecym_4041"/>
<evidence type="ECO:0000256" key="7">
    <source>
        <dbReference type="ARBA" id="ARBA00023054"/>
    </source>
</evidence>
<evidence type="ECO:0000256" key="2">
    <source>
        <dbReference type="ARBA" id="ARBA00009063"/>
    </source>
</evidence>
<dbReference type="GO" id="GO:0005783">
    <property type="term" value="C:endoplasmic reticulum"/>
    <property type="evidence" value="ECO:0007669"/>
    <property type="project" value="EnsemblFungi"/>
</dbReference>
<dbReference type="GO" id="GO:0006890">
    <property type="term" value="P:retrograde vesicle-mediated transport, Golgi to endoplasmic reticulum"/>
    <property type="evidence" value="ECO:0007669"/>
    <property type="project" value="EnsemblFungi"/>
</dbReference>
<accession>G8JSW9</accession>
<keyword evidence="5" id="KW-0653">Protein transport</keyword>
<dbReference type="GeneID" id="11472374"/>
<feature type="domain" description="T-SNARE coiled-coil homology" evidence="11">
    <location>
        <begin position="239"/>
        <end position="301"/>
    </location>
</feature>
<reference evidence="13" key="1">
    <citation type="journal article" date="2012" name="G3 (Bethesda)">
        <title>Pichia sorbitophila, an interspecies yeast hybrid reveals early steps of genome resolution following polyploidization.</title>
        <authorList>
            <person name="Leh Louis V."/>
            <person name="Despons L."/>
            <person name="Friedrich A."/>
            <person name="Martin T."/>
            <person name="Durrens P."/>
            <person name="Casaregola S."/>
            <person name="Neuveglise C."/>
            <person name="Fairhead C."/>
            <person name="Marck C."/>
            <person name="Cruz J.A."/>
            <person name="Straub M.L."/>
            <person name="Kugler V."/>
            <person name="Sacerdot C."/>
            <person name="Uzunov Z."/>
            <person name="Thierry A."/>
            <person name="Weiss S."/>
            <person name="Bleykasten C."/>
            <person name="De Montigny J."/>
            <person name="Jacques N."/>
            <person name="Jung P."/>
            <person name="Lemaire M."/>
            <person name="Mallet S."/>
            <person name="Morel G."/>
            <person name="Richard G.F."/>
            <person name="Sarkar A."/>
            <person name="Savel G."/>
            <person name="Schacherer J."/>
            <person name="Seret M.L."/>
            <person name="Talla E."/>
            <person name="Samson G."/>
            <person name="Jubin C."/>
            <person name="Poulain J."/>
            <person name="Vacherie B."/>
            <person name="Barbe V."/>
            <person name="Pelletier E."/>
            <person name="Sherman D.J."/>
            <person name="Westhof E."/>
            <person name="Weissenbach J."/>
            <person name="Baret P.V."/>
            <person name="Wincker P."/>
            <person name="Gaillardin C."/>
            <person name="Dujon B."/>
            <person name="Souciet J.L."/>
        </authorList>
    </citation>
    <scope>NUCLEOTIDE SEQUENCE [LARGE SCALE GENOMIC DNA]</scope>
    <source>
        <strain evidence="13">CBS 270.75 / DBVPG 7215 / KCTC 17166 / NRRL Y-17582</strain>
    </source>
</reference>
<dbReference type="InterPro" id="IPR000727">
    <property type="entry name" value="T_SNARE_dom"/>
</dbReference>
<dbReference type="RefSeq" id="XP_003645939.1">
    <property type="nucleotide sequence ID" value="XM_003645891.1"/>
</dbReference>
<dbReference type="HOGENOM" id="CLU_069210_1_0_1"/>
<dbReference type="PROSITE" id="PS50192">
    <property type="entry name" value="T_SNARE"/>
    <property type="match status" value="1"/>
</dbReference>
<evidence type="ECO:0000256" key="5">
    <source>
        <dbReference type="ARBA" id="ARBA00022927"/>
    </source>
</evidence>
<dbReference type="eggNOG" id="KOG3894">
    <property type="taxonomic scope" value="Eukaryota"/>
</dbReference>
<evidence type="ECO:0000256" key="3">
    <source>
        <dbReference type="ARBA" id="ARBA00022448"/>
    </source>
</evidence>
<dbReference type="Gene3D" id="1.20.5.110">
    <property type="match status" value="1"/>
</dbReference>
<evidence type="ECO:0000256" key="4">
    <source>
        <dbReference type="ARBA" id="ARBA00022692"/>
    </source>
</evidence>
<evidence type="ECO:0000259" key="11">
    <source>
        <dbReference type="PROSITE" id="PS50192"/>
    </source>
</evidence>
<dbReference type="EMBL" id="CP002500">
    <property type="protein sequence ID" value="AET39122.1"/>
    <property type="molecule type" value="Genomic_DNA"/>
</dbReference>
<sequence length="330" mass="38234">MSNLTPLFRKYVEVIGEAREGDVLVVSEVEVKKRKQWRTKFTVSDTFLEECSDLLKHIIELRKVILSLQVEYLGEVDMSEQEKNDFDVEVRLQLQEYLEKLKHMEKYELERQKVVNTKFISGTRLDLVGMLSGRSQEVADFHSTNNQYRTGVLQSLGMWLTSTSSLLSQMQRERLSRQKELESIDFNAHLYVPTNSVGTVAQSPTIETTQDEIKQYKETMSKLTQEQIQVLETEHEELLNQKSQELERVQKLSKAVMEVASLQNELSTHLQIQTQNINTLLDNNDDVELDIQQGNRQLRKAQDRGGKSAKLVIYMAIIFGLLILFLDYIN</sequence>
<dbReference type="GO" id="GO:0016320">
    <property type="term" value="P:endoplasmic reticulum membrane fusion"/>
    <property type="evidence" value="ECO:0007669"/>
    <property type="project" value="EnsemblFungi"/>
</dbReference>
<dbReference type="Pfam" id="PF10496">
    <property type="entry name" value="Syntaxin-18_N"/>
    <property type="match status" value="1"/>
</dbReference>
<comment type="subcellular location">
    <subcellularLocation>
        <location evidence="1">Membrane</location>
        <topology evidence="1">Single-pass type IV membrane protein</topology>
    </subcellularLocation>
</comment>
<dbReference type="STRING" id="931890.G8JSW9"/>
<evidence type="ECO:0000256" key="1">
    <source>
        <dbReference type="ARBA" id="ARBA00004211"/>
    </source>
</evidence>
<proteinExistence type="inferred from homology"/>
<dbReference type="PANTHER" id="PTHR15959:SF0">
    <property type="entry name" value="SYNTAXIN-18"/>
    <property type="match status" value="1"/>
</dbReference>
<dbReference type="PANTHER" id="PTHR15959">
    <property type="entry name" value="SYNTAXIN-18"/>
    <property type="match status" value="1"/>
</dbReference>
<evidence type="ECO:0000256" key="8">
    <source>
        <dbReference type="ARBA" id="ARBA00023136"/>
    </source>
</evidence>
<dbReference type="SUPFAM" id="SSF58038">
    <property type="entry name" value="SNARE fusion complex"/>
    <property type="match status" value="1"/>
</dbReference>
<evidence type="ECO:0000256" key="6">
    <source>
        <dbReference type="ARBA" id="ARBA00022989"/>
    </source>
</evidence>
<keyword evidence="7 9" id="KW-0175">Coiled coil</keyword>
<evidence type="ECO:0000313" key="13">
    <source>
        <dbReference type="Proteomes" id="UP000006790"/>
    </source>
</evidence>
<dbReference type="InParanoid" id="G8JSW9"/>
<dbReference type="InterPro" id="IPR019529">
    <property type="entry name" value="Syntaxin-18_N"/>
</dbReference>
<dbReference type="OMA" id="YRIRTHI"/>
<feature type="coiled-coil region" evidence="9">
    <location>
        <begin position="206"/>
        <end position="255"/>
    </location>
</feature>
<comment type="similarity">
    <text evidence="2">Belongs to the syntaxin family.</text>
</comment>
<gene>
    <name evidence="12" type="ordered locus">Ecym_4041</name>
</gene>
<dbReference type="OrthoDB" id="342981at2759"/>
<keyword evidence="3" id="KW-0813">Transport</keyword>
<name>G8JSW9_ERECY</name>
<feature type="transmembrane region" description="Helical" evidence="10">
    <location>
        <begin position="311"/>
        <end position="329"/>
    </location>
</feature>
<evidence type="ECO:0000256" key="10">
    <source>
        <dbReference type="SAM" id="Phobius"/>
    </source>
</evidence>
<evidence type="ECO:0000313" key="12">
    <source>
        <dbReference type="EMBL" id="AET39122.1"/>
    </source>
</evidence>
<evidence type="ECO:0000256" key="9">
    <source>
        <dbReference type="SAM" id="Coils"/>
    </source>
</evidence>
<keyword evidence="8 10" id="KW-0472">Membrane</keyword>
<dbReference type="AlphaFoldDB" id="G8JSW9"/>
<dbReference type="GO" id="GO:0015031">
    <property type="term" value="P:protein transport"/>
    <property type="evidence" value="ECO:0007669"/>
    <property type="project" value="UniProtKB-KW"/>
</dbReference>
<keyword evidence="13" id="KW-1185">Reference proteome</keyword>